<dbReference type="AlphaFoldDB" id="T1JMD7"/>
<dbReference type="EMBL" id="JH429682">
    <property type="status" value="NOT_ANNOTATED_CDS"/>
    <property type="molecule type" value="Genomic_DNA"/>
</dbReference>
<dbReference type="Proteomes" id="UP000014500">
    <property type="component" value="Unassembled WGS sequence"/>
</dbReference>
<name>T1JMD7_STRMM</name>
<reference evidence="1" key="2">
    <citation type="submission" date="2015-02" db="UniProtKB">
        <authorList>
            <consortium name="EnsemblMetazoa"/>
        </authorList>
    </citation>
    <scope>IDENTIFICATION</scope>
</reference>
<reference evidence="2" key="1">
    <citation type="submission" date="2011-05" db="EMBL/GenBank/DDBJ databases">
        <authorList>
            <person name="Richards S.R."/>
            <person name="Qu J."/>
            <person name="Jiang H."/>
            <person name="Jhangiani S.N."/>
            <person name="Agravi P."/>
            <person name="Goodspeed R."/>
            <person name="Gross S."/>
            <person name="Mandapat C."/>
            <person name="Jackson L."/>
            <person name="Mathew T."/>
            <person name="Pu L."/>
            <person name="Thornton R."/>
            <person name="Saada N."/>
            <person name="Wilczek-Boney K.B."/>
            <person name="Lee S."/>
            <person name="Kovar C."/>
            <person name="Wu Y."/>
            <person name="Scherer S.E."/>
            <person name="Worley K.C."/>
            <person name="Muzny D.M."/>
            <person name="Gibbs R."/>
        </authorList>
    </citation>
    <scope>NUCLEOTIDE SEQUENCE</scope>
    <source>
        <strain evidence="2">Brora</strain>
    </source>
</reference>
<dbReference type="EnsemblMetazoa" id="SMAR015017-RA">
    <property type="protein sequence ID" value="SMAR015017-PA"/>
    <property type="gene ID" value="SMAR015017"/>
</dbReference>
<evidence type="ECO:0000313" key="2">
    <source>
        <dbReference type="Proteomes" id="UP000014500"/>
    </source>
</evidence>
<dbReference type="HOGENOM" id="CLU_1930169_0_0_1"/>
<sequence>MLLLVERETDPTPSILFRSYGEFWEFQQKLCLTYSHIYFFFHRTISSLTPPSHIYYFLSVVSKSLTNGSVIYCSAGESYSSPGTTLMNLVWAWNNRWRGSADGREPESVLIVGSRSQLSKTTFGPTYTFHS</sequence>
<organism evidence="1 2">
    <name type="scientific">Strigamia maritima</name>
    <name type="common">European centipede</name>
    <name type="synonym">Geophilus maritimus</name>
    <dbReference type="NCBI Taxonomy" id="126957"/>
    <lineage>
        <taxon>Eukaryota</taxon>
        <taxon>Metazoa</taxon>
        <taxon>Ecdysozoa</taxon>
        <taxon>Arthropoda</taxon>
        <taxon>Myriapoda</taxon>
        <taxon>Chilopoda</taxon>
        <taxon>Pleurostigmophora</taxon>
        <taxon>Geophilomorpha</taxon>
        <taxon>Linotaeniidae</taxon>
        <taxon>Strigamia</taxon>
    </lineage>
</organism>
<accession>T1JMD7</accession>
<protein>
    <submittedName>
        <fullName evidence="1">Uncharacterized protein</fullName>
    </submittedName>
</protein>
<keyword evidence="2" id="KW-1185">Reference proteome</keyword>
<proteinExistence type="predicted"/>
<evidence type="ECO:0000313" key="1">
    <source>
        <dbReference type="EnsemblMetazoa" id="SMAR015017-PA"/>
    </source>
</evidence>